<keyword evidence="2" id="KW-0812">Transmembrane</keyword>
<evidence type="ECO:0000313" key="4">
    <source>
        <dbReference type="Proteomes" id="UP001174909"/>
    </source>
</evidence>
<protein>
    <submittedName>
        <fullName evidence="3">Uncharacterized protein</fullName>
    </submittedName>
</protein>
<keyword evidence="2" id="KW-0472">Membrane</keyword>
<proteinExistence type="predicted"/>
<reference evidence="3" key="1">
    <citation type="submission" date="2023-03" db="EMBL/GenBank/DDBJ databases">
        <authorList>
            <person name="Steffen K."/>
            <person name="Cardenas P."/>
        </authorList>
    </citation>
    <scope>NUCLEOTIDE SEQUENCE</scope>
</reference>
<sequence>MEPVNTTISWRGVHSSGARHYERGSSEDSHLLTLDYSETGPVEIAVTLSSAVCNKTTTITLDRKRCLTASETTPTPTPGDVGVTEAVKPTADSDVMYTAIGVGVGVAVGVVVGLISGIVGTVTVLLVIMRKRASKGTSNRDTELSATNVVCESRPPAVVYETVSDVVTPTGPDTSENVAYGVSHSLPTTTQHNPAYGHITPNK</sequence>
<evidence type="ECO:0000313" key="3">
    <source>
        <dbReference type="EMBL" id="CAI8047793.1"/>
    </source>
</evidence>
<dbReference type="AlphaFoldDB" id="A0AA35THP6"/>
<accession>A0AA35THP6</accession>
<name>A0AA35THP6_GEOBA</name>
<feature type="region of interest" description="Disordered" evidence="1">
    <location>
        <begin position="168"/>
        <end position="203"/>
    </location>
</feature>
<evidence type="ECO:0000256" key="1">
    <source>
        <dbReference type="SAM" id="MobiDB-lite"/>
    </source>
</evidence>
<dbReference type="Proteomes" id="UP001174909">
    <property type="component" value="Unassembled WGS sequence"/>
</dbReference>
<keyword evidence="2" id="KW-1133">Transmembrane helix</keyword>
<keyword evidence="4" id="KW-1185">Reference proteome</keyword>
<evidence type="ECO:0000256" key="2">
    <source>
        <dbReference type="SAM" id="Phobius"/>
    </source>
</evidence>
<comment type="caution">
    <text evidence="3">The sequence shown here is derived from an EMBL/GenBank/DDBJ whole genome shotgun (WGS) entry which is preliminary data.</text>
</comment>
<organism evidence="3 4">
    <name type="scientific">Geodia barretti</name>
    <name type="common">Barrett's horny sponge</name>
    <dbReference type="NCBI Taxonomy" id="519541"/>
    <lineage>
        <taxon>Eukaryota</taxon>
        <taxon>Metazoa</taxon>
        <taxon>Porifera</taxon>
        <taxon>Demospongiae</taxon>
        <taxon>Heteroscleromorpha</taxon>
        <taxon>Tetractinellida</taxon>
        <taxon>Astrophorina</taxon>
        <taxon>Geodiidae</taxon>
        <taxon>Geodia</taxon>
    </lineage>
</organism>
<feature type="transmembrane region" description="Helical" evidence="2">
    <location>
        <begin position="95"/>
        <end position="128"/>
    </location>
</feature>
<feature type="compositionally biased region" description="Polar residues" evidence="1">
    <location>
        <begin position="168"/>
        <end position="177"/>
    </location>
</feature>
<dbReference type="EMBL" id="CASHTH010003678">
    <property type="protein sequence ID" value="CAI8047793.1"/>
    <property type="molecule type" value="Genomic_DNA"/>
</dbReference>
<gene>
    <name evidence="3" type="ORF">GBAR_LOCUS26447</name>
</gene>